<feature type="compositionally biased region" description="Pro residues" evidence="7">
    <location>
        <begin position="360"/>
        <end position="377"/>
    </location>
</feature>
<dbReference type="Pfam" id="PF00626">
    <property type="entry name" value="Gelsolin"/>
    <property type="match status" value="1"/>
</dbReference>
<dbReference type="InterPro" id="IPR006896">
    <property type="entry name" value="Sec23/24_trunk_dom"/>
</dbReference>
<evidence type="ECO:0000259" key="12">
    <source>
        <dbReference type="Pfam" id="PF08033"/>
    </source>
</evidence>
<protein>
    <submittedName>
        <fullName evidence="14">Protein transport protein Sec24C</fullName>
    </submittedName>
</protein>
<dbReference type="Pfam" id="PF04811">
    <property type="entry name" value="Sec23_trunk"/>
    <property type="match status" value="1"/>
</dbReference>
<dbReference type="SUPFAM" id="SSF81995">
    <property type="entry name" value="beta-sandwich domain of Sec23/24"/>
    <property type="match status" value="1"/>
</dbReference>
<feature type="region of interest" description="Disordered" evidence="7">
    <location>
        <begin position="1"/>
        <end position="427"/>
    </location>
</feature>
<dbReference type="RefSeq" id="XP_016945206.3">
    <property type="nucleotide sequence ID" value="XM_017089717.4"/>
</dbReference>
<keyword evidence="13" id="KW-1185">Reference proteome</keyword>
<feature type="compositionally biased region" description="Gly residues" evidence="7">
    <location>
        <begin position="316"/>
        <end position="330"/>
    </location>
</feature>
<evidence type="ECO:0000313" key="13">
    <source>
        <dbReference type="Proteomes" id="UP001652628"/>
    </source>
</evidence>
<feature type="domain" description="Sec23/Sec24 trunk" evidence="10">
    <location>
        <begin position="601"/>
        <end position="845"/>
    </location>
</feature>
<accession>A0AB39ZZM8</accession>
<evidence type="ECO:0000259" key="11">
    <source>
        <dbReference type="Pfam" id="PF04815"/>
    </source>
</evidence>
<reference evidence="14" key="1">
    <citation type="submission" date="2025-08" db="UniProtKB">
        <authorList>
            <consortium name="RefSeq"/>
        </authorList>
    </citation>
    <scope>IDENTIFICATION</scope>
</reference>
<dbReference type="GO" id="GO:0090110">
    <property type="term" value="P:COPII-coated vesicle cargo loading"/>
    <property type="evidence" value="ECO:0007669"/>
    <property type="project" value="TreeGrafter"/>
</dbReference>
<dbReference type="Gene3D" id="3.40.20.10">
    <property type="entry name" value="Severin"/>
    <property type="match status" value="1"/>
</dbReference>
<feature type="compositionally biased region" description="Gly residues" evidence="7">
    <location>
        <begin position="88"/>
        <end position="97"/>
    </location>
</feature>
<dbReference type="SUPFAM" id="SSF53300">
    <property type="entry name" value="vWA-like"/>
    <property type="match status" value="1"/>
</dbReference>
<dbReference type="InterPro" id="IPR012990">
    <property type="entry name" value="Beta-sandwich_Sec23_24"/>
</dbReference>
<dbReference type="GO" id="GO:0000149">
    <property type="term" value="F:SNARE binding"/>
    <property type="evidence" value="ECO:0007669"/>
    <property type="project" value="TreeGrafter"/>
</dbReference>
<feature type="compositionally biased region" description="Low complexity" evidence="7">
    <location>
        <begin position="203"/>
        <end position="226"/>
    </location>
</feature>
<sequence>MNPNMYGPPPTQFQQQQPQFGAPPPSIPGGWPPQQQPQQQPPQQQQLPPQQQQQQQPQYGAPPPTSAAPQSYLNGNYQQQLATSMGGLSMGGGGGIGANPLKPPLPQGAPAAGAPPPTGFNQFNSNAAPPPTNNNNAAYGAPPPTQTGGYVNGALPPSSTPQSVPSGINQMSLNSASLAGLPHMPPPKAATPGAPSGQPPVPGAGSSQQPLPGQPQLPGQTPHPGQIPTSQPAPGPFGVPSSRPGQPQLPPGAAPPTYTQPGLPAQQQQGIPPLQQPGLPLQQPGFPPQQPGLPPPSQPGLPPQPGAPYGAPQPGGYPGGYPGQAPGGYPGAPPPLPGQQAAAPPQFGAPQPGYPGQQPGYPPQPGQQPMPGYPPQPGQQAGAPGYPPQPGGGYPGQPGRPGFNQPPMPGAGNMYQQAPQPRRLDPDQMPNPIQVMIENQRQSGGPFVTNQPGLLPPLVTTKFVVHDQGNSSPRFLRSSLYCIPNTGDLLKTTALPLTINISPLAKTAEGEMEPPIVNFGDMGPIRCNRCKAYMSPNMQFVDAGRRFQCLMCKVTSEVHPDYYQHLDHTGQRVDKHERPELLLGTYEFLATKDYCRNNTPPEVPAFIFIIDVSYNTVKSGLVHLLCSQIKNILKHLPVDQGQDKSKVRVGFITYNSTVQFYNIKSSLAQPQMMVVGDVQEMFMPLLDGFLCHPEESAAVIDALMEEIPRMFADTKETETILYPAIQAGLEALKASNAAGKLLVFNSTLPIAEAPGKLKNRDDRKLLGTDKEKTVLTPQTTAYNTLGQECVQQGCSVDLFVFNNAYIDLATIGQVSRLTGGEVFKYTYFQADIDGKRLIQDIIKNVSRPIAFDAVMRVRTSAGIRPTEFYGHFFMSNTTDVELASIDATKSVSIEIKHDDKLPPEENVYLQVALLYTSCSGQRRLRVLNLALRVTTTIAEVFKSCDLDAMMLFFAKQACFKLMEHSPKQVKDNLIHRSAQILACYRKHCTSPTSAGQLILPECLKLLPLYASCLLKNDAISGGSDMTLDDRSYVIQFILSMDLNQSVSYLYPRFIPIHNVVPEETDLPTPVRCTHEKTQEDGAYILENGVHLFVWLGQSLSPNFVQSVFGVQGLQQIALERFNIVPETPLAKRIHGILEQIMKERSRYMRITWLRQNDKLESVFRHFLVEDRGTDGSASYVDFLCHMHKEIKDLLS</sequence>
<dbReference type="Gene3D" id="2.60.40.1670">
    <property type="entry name" value="beta-sandwich domain of Sec23/24"/>
    <property type="match status" value="1"/>
</dbReference>
<evidence type="ECO:0000256" key="5">
    <source>
        <dbReference type="ARBA" id="ARBA00022927"/>
    </source>
</evidence>
<dbReference type="InterPro" id="IPR006900">
    <property type="entry name" value="Sec23/24_helical_dom"/>
</dbReference>
<dbReference type="PANTHER" id="PTHR13803:SF4">
    <property type="entry name" value="SECRETORY 24CD, ISOFORM C"/>
    <property type="match status" value="1"/>
</dbReference>
<keyword evidence="5" id="KW-0653">Protein transport</keyword>
<dbReference type="Pfam" id="PF04815">
    <property type="entry name" value="Sec23_helical"/>
    <property type="match status" value="1"/>
</dbReference>
<dbReference type="InterPro" id="IPR029006">
    <property type="entry name" value="ADF-H/Gelsolin-like_dom_sf"/>
</dbReference>
<evidence type="ECO:0000256" key="4">
    <source>
        <dbReference type="ARBA" id="ARBA00022448"/>
    </source>
</evidence>
<dbReference type="Proteomes" id="UP001652628">
    <property type="component" value="Chromosome 2L"/>
</dbReference>
<feature type="compositionally biased region" description="Pro residues" evidence="7">
    <location>
        <begin position="101"/>
        <end position="118"/>
    </location>
</feature>
<dbReference type="InterPro" id="IPR041742">
    <property type="entry name" value="Sec24-like_trunk_dom"/>
</dbReference>
<evidence type="ECO:0000256" key="7">
    <source>
        <dbReference type="SAM" id="MobiDB-lite"/>
    </source>
</evidence>
<dbReference type="InterPro" id="IPR036180">
    <property type="entry name" value="Gelsolin-like_dom_sf"/>
</dbReference>
<evidence type="ECO:0000259" key="9">
    <source>
        <dbReference type="Pfam" id="PF04810"/>
    </source>
</evidence>
<dbReference type="InterPro" id="IPR036465">
    <property type="entry name" value="vWFA_dom_sf"/>
</dbReference>
<dbReference type="Gene3D" id="3.40.50.410">
    <property type="entry name" value="von Willebrand factor, type A domain"/>
    <property type="match status" value="1"/>
</dbReference>
<dbReference type="InterPro" id="IPR036174">
    <property type="entry name" value="Znf_Sec23_Sec24_sf"/>
</dbReference>
<dbReference type="InterPro" id="IPR007123">
    <property type="entry name" value="Gelsolin-like_dom"/>
</dbReference>
<gene>
    <name evidence="14" type="primary">Sec24CD</name>
</gene>
<comment type="similarity">
    <text evidence="3">Belongs to the SEC23/SEC24 family. SEC24 subfamily.</text>
</comment>
<dbReference type="GO" id="GO:0005789">
    <property type="term" value="C:endoplasmic reticulum membrane"/>
    <property type="evidence" value="ECO:0007669"/>
    <property type="project" value="UniProtKB-SubCell"/>
</dbReference>
<dbReference type="Gene3D" id="1.20.120.730">
    <property type="entry name" value="Sec23/Sec24 helical domain"/>
    <property type="match status" value="1"/>
</dbReference>
<dbReference type="GO" id="GO:0030127">
    <property type="term" value="C:COPII vesicle coat"/>
    <property type="evidence" value="ECO:0007669"/>
    <property type="project" value="InterPro"/>
</dbReference>
<dbReference type="GO" id="GO:0008270">
    <property type="term" value="F:zinc ion binding"/>
    <property type="evidence" value="ECO:0007669"/>
    <property type="project" value="InterPro"/>
</dbReference>
<feature type="compositionally biased region" description="Pro residues" evidence="7">
    <location>
        <begin position="21"/>
        <end position="35"/>
    </location>
</feature>
<keyword evidence="6" id="KW-0968">Cytoplasmic vesicle</keyword>
<feature type="compositionally biased region" description="Pro residues" evidence="7">
    <location>
        <begin position="1"/>
        <end position="11"/>
    </location>
</feature>
<evidence type="ECO:0000313" key="14">
    <source>
        <dbReference type="RefSeq" id="XP_016945206.3"/>
    </source>
</evidence>
<name>A0AB39ZZM8_DROSZ</name>
<dbReference type="Gene3D" id="2.30.30.380">
    <property type="entry name" value="Zn-finger domain of Sec23/24"/>
    <property type="match status" value="1"/>
</dbReference>
<dbReference type="Pfam" id="PF04810">
    <property type="entry name" value="zf-Sec23_Sec24"/>
    <property type="match status" value="1"/>
</dbReference>
<keyword evidence="4" id="KW-0813">Transport</keyword>
<evidence type="ECO:0000256" key="6">
    <source>
        <dbReference type="ARBA" id="ARBA00023329"/>
    </source>
</evidence>
<dbReference type="GeneID" id="108021146"/>
<feature type="compositionally biased region" description="Pro residues" evidence="7">
    <location>
        <begin position="285"/>
        <end position="306"/>
    </location>
</feature>
<evidence type="ECO:0000256" key="3">
    <source>
        <dbReference type="ARBA" id="ARBA00008334"/>
    </source>
</evidence>
<feature type="domain" description="Gelsolin-like" evidence="8">
    <location>
        <begin position="1064"/>
        <end position="1123"/>
    </location>
</feature>
<feature type="compositionally biased region" description="Polar residues" evidence="7">
    <location>
        <begin position="67"/>
        <end position="83"/>
    </location>
</feature>
<evidence type="ECO:0000256" key="1">
    <source>
        <dbReference type="ARBA" id="ARBA00004299"/>
    </source>
</evidence>
<evidence type="ECO:0000256" key="2">
    <source>
        <dbReference type="ARBA" id="ARBA00004397"/>
    </source>
</evidence>
<evidence type="ECO:0000259" key="8">
    <source>
        <dbReference type="Pfam" id="PF00626"/>
    </source>
</evidence>
<proteinExistence type="inferred from homology"/>
<dbReference type="CDD" id="cd01479">
    <property type="entry name" value="Sec24-like"/>
    <property type="match status" value="1"/>
</dbReference>
<dbReference type="GO" id="GO:0070971">
    <property type="term" value="C:endoplasmic reticulum exit site"/>
    <property type="evidence" value="ECO:0007669"/>
    <property type="project" value="TreeGrafter"/>
</dbReference>
<organism evidence="13 14">
    <name type="scientific">Drosophila suzukii</name>
    <name type="common">Spotted-wing drosophila fruit fly</name>
    <dbReference type="NCBI Taxonomy" id="28584"/>
    <lineage>
        <taxon>Eukaryota</taxon>
        <taxon>Metazoa</taxon>
        <taxon>Ecdysozoa</taxon>
        <taxon>Arthropoda</taxon>
        <taxon>Hexapoda</taxon>
        <taxon>Insecta</taxon>
        <taxon>Pterygota</taxon>
        <taxon>Neoptera</taxon>
        <taxon>Endopterygota</taxon>
        <taxon>Diptera</taxon>
        <taxon>Brachycera</taxon>
        <taxon>Muscomorpha</taxon>
        <taxon>Ephydroidea</taxon>
        <taxon>Drosophilidae</taxon>
        <taxon>Drosophila</taxon>
        <taxon>Sophophora</taxon>
    </lineage>
</organism>
<dbReference type="InterPro" id="IPR006895">
    <property type="entry name" value="Znf_Sec23_Sec24"/>
</dbReference>
<feature type="compositionally biased region" description="Low complexity" evidence="7">
    <location>
        <begin position="260"/>
        <end position="284"/>
    </location>
</feature>
<feature type="domain" description="Sec23/Sec24 beta-sandwich" evidence="12">
    <location>
        <begin position="850"/>
        <end position="934"/>
    </location>
</feature>
<dbReference type="SUPFAM" id="SSF81811">
    <property type="entry name" value="Helical domain of Sec23/24"/>
    <property type="match status" value="1"/>
</dbReference>
<comment type="subcellular location">
    <subcellularLocation>
        <location evidence="1">Cytoplasmic vesicle</location>
        <location evidence="1">COPII-coated vesicle membrane</location>
        <topology evidence="1">Peripheral membrane protein</topology>
        <orientation evidence="1">Cytoplasmic side</orientation>
    </subcellularLocation>
    <subcellularLocation>
        <location evidence="2">Endoplasmic reticulum membrane</location>
        <topology evidence="2">Peripheral membrane protein</topology>
        <orientation evidence="2">Cytoplasmic side</orientation>
    </subcellularLocation>
</comment>
<dbReference type="PANTHER" id="PTHR13803">
    <property type="entry name" value="SEC24-RELATED PROTEIN"/>
    <property type="match status" value="1"/>
</dbReference>
<feature type="compositionally biased region" description="Polar residues" evidence="7">
    <location>
        <begin position="160"/>
        <end position="177"/>
    </location>
</feature>
<dbReference type="InterPro" id="IPR050550">
    <property type="entry name" value="SEC23_SEC24_subfamily"/>
</dbReference>
<feature type="compositionally biased region" description="Low complexity" evidence="7">
    <location>
        <begin position="36"/>
        <end position="59"/>
    </location>
</feature>
<evidence type="ECO:0000259" key="10">
    <source>
        <dbReference type="Pfam" id="PF04811"/>
    </source>
</evidence>
<dbReference type="SUPFAM" id="SSF82754">
    <property type="entry name" value="C-terminal, gelsolin-like domain of Sec23/24"/>
    <property type="match status" value="1"/>
</dbReference>
<dbReference type="InterPro" id="IPR036175">
    <property type="entry name" value="Sec23/24_helical_dom_sf"/>
</dbReference>
<feature type="domain" description="Zinc finger Sec23/Sec24-type" evidence="9">
    <location>
        <begin position="524"/>
        <end position="562"/>
    </location>
</feature>
<feature type="domain" description="Sec23/Sec24 helical" evidence="11">
    <location>
        <begin position="945"/>
        <end position="1046"/>
    </location>
</feature>
<dbReference type="AlphaFoldDB" id="A0AB39ZZM8"/>
<dbReference type="Pfam" id="PF08033">
    <property type="entry name" value="Sec23_BS"/>
    <property type="match status" value="1"/>
</dbReference>
<dbReference type="SUPFAM" id="SSF82919">
    <property type="entry name" value="Zn-finger domain of Sec23/24"/>
    <property type="match status" value="1"/>
</dbReference>
<feature type="compositionally biased region" description="Low complexity" evidence="7">
    <location>
        <begin position="338"/>
        <end position="359"/>
    </location>
</feature>
<dbReference type="GO" id="GO:0006886">
    <property type="term" value="P:intracellular protein transport"/>
    <property type="evidence" value="ECO:0007669"/>
    <property type="project" value="InterPro"/>
</dbReference>